<dbReference type="SUPFAM" id="SSF52980">
    <property type="entry name" value="Restriction endonuclease-like"/>
    <property type="match status" value="1"/>
</dbReference>
<dbReference type="Gene3D" id="3.90.320.10">
    <property type="match status" value="1"/>
</dbReference>
<dbReference type="InterPro" id="IPR038726">
    <property type="entry name" value="PDDEXK_AddAB-type"/>
</dbReference>
<name>A0A6J7DDX3_9ZZZZ</name>
<feature type="domain" description="PD-(D/E)XK endonuclease-like" evidence="1">
    <location>
        <begin position="10"/>
        <end position="254"/>
    </location>
</feature>
<dbReference type="InterPro" id="IPR011604">
    <property type="entry name" value="PDDEXK-like_dom_sf"/>
</dbReference>
<evidence type="ECO:0000259" key="1">
    <source>
        <dbReference type="Pfam" id="PF12705"/>
    </source>
</evidence>
<accession>A0A6J7DDX3</accession>
<protein>
    <submittedName>
        <fullName evidence="2">Unannotated protein</fullName>
    </submittedName>
</protein>
<dbReference type="InterPro" id="IPR011335">
    <property type="entry name" value="Restrct_endonuc-II-like"/>
</dbReference>
<evidence type="ECO:0000313" key="2">
    <source>
        <dbReference type="EMBL" id="CAB4868696.1"/>
    </source>
</evidence>
<reference evidence="2" key="1">
    <citation type="submission" date="2020-05" db="EMBL/GenBank/DDBJ databases">
        <authorList>
            <person name="Chiriac C."/>
            <person name="Salcher M."/>
            <person name="Ghai R."/>
            <person name="Kavagutti S V."/>
        </authorList>
    </citation>
    <scope>NUCLEOTIDE SEQUENCE</scope>
</reference>
<dbReference type="AlphaFoldDB" id="A0A6J7DDX3"/>
<dbReference type="Pfam" id="PF12705">
    <property type="entry name" value="PDDEXK_1"/>
    <property type="match status" value="1"/>
</dbReference>
<gene>
    <name evidence="2" type="ORF">UFOPK3381_00673</name>
</gene>
<sequence length="262" mass="28693">MTFERPLPASLSPSRLQDFQSCPRKFQHASIDRIPQPATKATALGRFVHYVLEQVFKLDNAQRGDHQVGAYLNDAVANILTDDVRTDLGLTEVTTSSFVAEGERIAKNYFTMEDATARQVEGVEQRLNVEIDGVPLVGILDRLDREDDGSLTIVDYKTGRLPNVNYLSSTFANTELYAAMCEAALGETPKQIRLLYVGAGEAIERPVTEVVVGARRKAAVNAWSSINNYYAEGGFPARPSANSCRFCAYKPLCRASGVAVPG</sequence>
<proteinExistence type="predicted"/>
<dbReference type="EMBL" id="CAFBLN010000021">
    <property type="protein sequence ID" value="CAB4868696.1"/>
    <property type="molecule type" value="Genomic_DNA"/>
</dbReference>
<organism evidence="2">
    <name type="scientific">freshwater metagenome</name>
    <dbReference type="NCBI Taxonomy" id="449393"/>
    <lineage>
        <taxon>unclassified sequences</taxon>
        <taxon>metagenomes</taxon>
        <taxon>ecological metagenomes</taxon>
    </lineage>
</organism>